<dbReference type="InterPro" id="IPR027304">
    <property type="entry name" value="Trigger_fact/SurA_dom_sf"/>
</dbReference>
<sequence length="517" mass="57731">MSASREKKNRQTFAASGAVDPKAVRAAEEKAKQRKSNILYISVAVAFVLVAAFVLIWNSAALQRSKTALTIGETKYTTAQVQYAYHAAYNDVRSSSYVSYMGLDTSKSLSSQTLSDTAKALLGVTDQGSLTWSQYLLNKAKSDLQATQSLQAAADKENYTWTDHMQAEYDKLVDTVKSSAKNAGYSYKNYIKAMYGSLVTPGVFEDMTKTSILLSDYQNDYKDSLTYTDEEISQYYEDHKSTFDVAAYDYIRFTGSATSTKDASGNTVEPTDEQAQAAKDTAKAAADAALARFQNGEDLETISKDYDIASFVTQDEGSNGTDTVSAWVFDITRTPGESAVIDDGTNYYVVHFKSMSRQEYNTIDVRHILARVDYSSLDKKSDTYEQDLADLKAQKKAEAEKIYQEWKDGDATEESFAALADKYSADSPEGGLYTQVYHNMMVTEFNDWCFDAARQPGDTDIVETTYGYHIMYFVGQDLPYWKVRVTNTLKTNDFNDWYKGLQQDYTVTEGSGMKFVG</sequence>
<keyword evidence="1" id="KW-0697">Rotamase</keyword>
<feature type="domain" description="PpiC" evidence="5">
    <location>
        <begin position="360"/>
        <end position="475"/>
    </location>
</feature>
<keyword evidence="4" id="KW-1133">Transmembrane helix</keyword>
<feature type="region of interest" description="Disordered" evidence="3">
    <location>
        <begin position="1"/>
        <end position="20"/>
    </location>
</feature>
<evidence type="ECO:0000256" key="2">
    <source>
        <dbReference type="SAM" id="Coils"/>
    </source>
</evidence>
<dbReference type="Proteomes" id="UP000681343">
    <property type="component" value="Chromosome"/>
</dbReference>
<organism evidence="6 7">
    <name type="scientific">Vescimonas fastidiosa</name>
    <dbReference type="NCBI Taxonomy" id="2714353"/>
    <lineage>
        <taxon>Bacteria</taxon>
        <taxon>Bacillati</taxon>
        <taxon>Bacillota</taxon>
        <taxon>Clostridia</taxon>
        <taxon>Eubacteriales</taxon>
        <taxon>Oscillospiraceae</taxon>
        <taxon>Vescimonas</taxon>
    </lineage>
</organism>
<dbReference type="InterPro" id="IPR000297">
    <property type="entry name" value="PPIase_PpiC"/>
</dbReference>
<dbReference type="Pfam" id="PF13616">
    <property type="entry name" value="Rotamase_3"/>
    <property type="match status" value="1"/>
</dbReference>
<keyword evidence="7" id="KW-1185">Reference proteome</keyword>
<evidence type="ECO:0000313" key="6">
    <source>
        <dbReference type="EMBL" id="BCK78567.1"/>
    </source>
</evidence>
<protein>
    <recommendedName>
        <fullName evidence="5">PpiC domain-containing protein</fullName>
    </recommendedName>
</protein>
<dbReference type="GO" id="GO:0003755">
    <property type="term" value="F:peptidyl-prolyl cis-trans isomerase activity"/>
    <property type="evidence" value="ECO:0007669"/>
    <property type="project" value="UniProtKB-KW"/>
</dbReference>
<dbReference type="RefSeq" id="WP_212819465.1">
    <property type="nucleotide sequence ID" value="NZ_AP023415.1"/>
</dbReference>
<accession>A0A810PWU0</accession>
<feature type="coiled-coil region" evidence="2">
    <location>
        <begin position="374"/>
        <end position="401"/>
    </location>
</feature>
<evidence type="ECO:0000256" key="4">
    <source>
        <dbReference type="SAM" id="Phobius"/>
    </source>
</evidence>
<dbReference type="InterPro" id="IPR046357">
    <property type="entry name" value="PPIase_dom_sf"/>
</dbReference>
<evidence type="ECO:0000259" key="5">
    <source>
        <dbReference type="PROSITE" id="PS50198"/>
    </source>
</evidence>
<dbReference type="SUPFAM" id="SSF109998">
    <property type="entry name" value="Triger factor/SurA peptide-binding domain-like"/>
    <property type="match status" value="1"/>
</dbReference>
<dbReference type="SUPFAM" id="SSF54534">
    <property type="entry name" value="FKBP-like"/>
    <property type="match status" value="1"/>
</dbReference>
<dbReference type="KEGG" id="vfa:MM35RIKEN_07590"/>
<evidence type="ECO:0000313" key="7">
    <source>
        <dbReference type="Proteomes" id="UP000681343"/>
    </source>
</evidence>
<evidence type="ECO:0000256" key="3">
    <source>
        <dbReference type="SAM" id="MobiDB-lite"/>
    </source>
</evidence>
<dbReference type="AlphaFoldDB" id="A0A810PWU0"/>
<dbReference type="PROSITE" id="PS50198">
    <property type="entry name" value="PPIC_PPIASE_2"/>
    <property type="match status" value="1"/>
</dbReference>
<keyword evidence="4" id="KW-0812">Transmembrane</keyword>
<dbReference type="Gene3D" id="3.10.50.40">
    <property type="match status" value="1"/>
</dbReference>
<keyword evidence="1" id="KW-0413">Isomerase</keyword>
<keyword evidence="2" id="KW-0175">Coiled coil</keyword>
<feature type="transmembrane region" description="Helical" evidence="4">
    <location>
        <begin position="38"/>
        <end position="57"/>
    </location>
</feature>
<name>A0A810PWU0_9FIRM</name>
<reference evidence="6" key="1">
    <citation type="submission" date="2020-09" db="EMBL/GenBank/DDBJ databases">
        <title>New species isolated from human feces.</title>
        <authorList>
            <person name="Kitahara M."/>
            <person name="Shigeno Y."/>
            <person name="Shime M."/>
            <person name="Matsumoto Y."/>
            <person name="Nakamura S."/>
            <person name="Motooka D."/>
            <person name="Fukuoka S."/>
            <person name="Nishikawa H."/>
            <person name="Benno Y."/>
        </authorList>
    </citation>
    <scope>NUCLEOTIDE SEQUENCE</scope>
    <source>
        <strain evidence="6">MM35</strain>
    </source>
</reference>
<evidence type="ECO:0000256" key="1">
    <source>
        <dbReference type="PROSITE-ProRule" id="PRU00278"/>
    </source>
</evidence>
<keyword evidence="4" id="KW-0472">Membrane</keyword>
<proteinExistence type="predicted"/>
<dbReference type="EMBL" id="AP023415">
    <property type="protein sequence ID" value="BCK78567.1"/>
    <property type="molecule type" value="Genomic_DNA"/>
</dbReference>
<gene>
    <name evidence="6" type="ORF">MM35RIKEN_07590</name>
</gene>